<protein>
    <submittedName>
        <fullName evidence="3">Methyltransferase</fullName>
    </submittedName>
</protein>
<keyword evidence="4" id="KW-1185">Reference proteome</keyword>
<reference evidence="4" key="1">
    <citation type="journal article" date="2019" name="Int. J. Syst. Evol. Microbiol.">
        <title>The Global Catalogue of Microorganisms (GCM) 10K type strain sequencing project: providing services to taxonomists for standard genome sequencing and annotation.</title>
        <authorList>
            <consortium name="The Broad Institute Genomics Platform"/>
            <consortium name="The Broad Institute Genome Sequencing Center for Infectious Disease"/>
            <person name="Wu L."/>
            <person name="Ma J."/>
        </authorList>
    </citation>
    <scope>NUCLEOTIDE SEQUENCE [LARGE SCALE GENOMIC DNA]</scope>
    <source>
        <strain evidence="4">JCM 18532</strain>
    </source>
</reference>
<dbReference type="PANTHER" id="PTHR43861:SF3">
    <property type="entry name" value="PUTATIVE (AFU_ORTHOLOGUE AFUA_2G14390)-RELATED"/>
    <property type="match status" value="1"/>
</dbReference>
<evidence type="ECO:0000259" key="2">
    <source>
        <dbReference type="Pfam" id="PF08242"/>
    </source>
</evidence>
<evidence type="ECO:0000313" key="4">
    <source>
        <dbReference type="Proteomes" id="UP001499882"/>
    </source>
</evidence>
<gene>
    <name evidence="3" type="ORF">GCM10023350_50590</name>
</gene>
<keyword evidence="3" id="KW-0489">Methyltransferase</keyword>
<dbReference type="CDD" id="cd02440">
    <property type="entry name" value="AdoMet_MTases"/>
    <property type="match status" value="1"/>
</dbReference>
<dbReference type="InterPro" id="IPR013217">
    <property type="entry name" value="Methyltransf_12"/>
</dbReference>
<accession>A0ABP8ZJU8</accession>
<dbReference type="SUPFAM" id="SSF53335">
    <property type="entry name" value="S-adenosyl-L-methionine-dependent methyltransferases"/>
    <property type="match status" value="1"/>
</dbReference>
<dbReference type="EMBL" id="BAABKN010000036">
    <property type="protein sequence ID" value="GAA4758632.1"/>
    <property type="molecule type" value="Genomic_DNA"/>
</dbReference>
<dbReference type="PANTHER" id="PTHR43861">
    <property type="entry name" value="TRANS-ACONITATE 2-METHYLTRANSFERASE-RELATED"/>
    <property type="match status" value="1"/>
</dbReference>
<evidence type="ECO:0000313" key="3">
    <source>
        <dbReference type="EMBL" id="GAA4758632.1"/>
    </source>
</evidence>
<dbReference type="GO" id="GO:0032259">
    <property type="term" value="P:methylation"/>
    <property type="evidence" value="ECO:0007669"/>
    <property type="project" value="UniProtKB-KW"/>
</dbReference>
<dbReference type="Pfam" id="PF08242">
    <property type="entry name" value="Methyltransf_12"/>
    <property type="match status" value="1"/>
</dbReference>
<name>A0ABP8ZJU8_9ACTN</name>
<dbReference type="InterPro" id="IPR029063">
    <property type="entry name" value="SAM-dependent_MTases_sf"/>
</dbReference>
<keyword evidence="1" id="KW-0808">Transferase</keyword>
<dbReference type="GO" id="GO:0008168">
    <property type="term" value="F:methyltransferase activity"/>
    <property type="evidence" value="ECO:0007669"/>
    <property type="project" value="UniProtKB-KW"/>
</dbReference>
<proteinExistence type="predicted"/>
<dbReference type="RefSeq" id="WP_345529896.1">
    <property type="nucleotide sequence ID" value="NZ_BAABKN010000036.1"/>
</dbReference>
<sequence>MTDSARPSERRSAARTSVVWDAVRPHVSAGADVLDIGGGTGGFAVRVAELGARVTVVDPSPDALAALARRARELSVEVSAQQGDLSSLLEVTGPSSADLVLCHGVLEVVDDPAAALATLRQVLRPGGVLSLLVAQRHAAVVARAMAGHFAQAKALLDAGPGERDGRAGHRFTADEVTAVVFAAGFAVESVHGVRVFADLVPGSLLDLEPGATAALVDLERTVSERPEYLPLAAQLHLMAR</sequence>
<evidence type="ECO:0000256" key="1">
    <source>
        <dbReference type="ARBA" id="ARBA00022679"/>
    </source>
</evidence>
<dbReference type="Proteomes" id="UP001499882">
    <property type="component" value="Unassembled WGS sequence"/>
</dbReference>
<feature type="domain" description="Methyltransferase type 12" evidence="2">
    <location>
        <begin position="34"/>
        <end position="129"/>
    </location>
</feature>
<comment type="caution">
    <text evidence="3">The sequence shown here is derived from an EMBL/GenBank/DDBJ whole genome shotgun (WGS) entry which is preliminary data.</text>
</comment>
<organism evidence="3 4">
    <name type="scientific">Nocardioides endophyticus</name>
    <dbReference type="NCBI Taxonomy" id="1353775"/>
    <lineage>
        <taxon>Bacteria</taxon>
        <taxon>Bacillati</taxon>
        <taxon>Actinomycetota</taxon>
        <taxon>Actinomycetes</taxon>
        <taxon>Propionibacteriales</taxon>
        <taxon>Nocardioidaceae</taxon>
        <taxon>Nocardioides</taxon>
    </lineage>
</organism>
<dbReference type="Gene3D" id="3.40.50.150">
    <property type="entry name" value="Vaccinia Virus protein VP39"/>
    <property type="match status" value="1"/>
</dbReference>